<dbReference type="SMR" id="A0A6C0NCP8"/>
<dbReference type="PANTHER" id="PTHR33077">
    <property type="entry name" value="PROTEIN TIFY 4A-RELATED-RELATED"/>
    <property type="match status" value="1"/>
</dbReference>
<comment type="similarity">
    <text evidence="1 2">Belongs to the TIFY/JAZ family.</text>
</comment>
<comment type="function">
    <text evidence="2">Repressor of jasmonate responses.</text>
</comment>
<feature type="compositionally biased region" description="Polar residues" evidence="3">
    <location>
        <begin position="360"/>
        <end position="374"/>
    </location>
</feature>
<evidence type="ECO:0000256" key="3">
    <source>
        <dbReference type="SAM" id="MobiDB-lite"/>
    </source>
</evidence>
<comment type="domain">
    <text evidence="2">The jas domain is required for interaction with COI1.</text>
</comment>
<organism evidence="5">
    <name type="scientific">Eriobotrya japonica</name>
    <dbReference type="NCBI Taxonomy" id="32224"/>
    <lineage>
        <taxon>Eukaryota</taxon>
        <taxon>Viridiplantae</taxon>
        <taxon>Streptophyta</taxon>
        <taxon>Embryophyta</taxon>
        <taxon>Tracheophyta</taxon>
        <taxon>Spermatophyta</taxon>
        <taxon>Magnoliopsida</taxon>
        <taxon>eudicotyledons</taxon>
        <taxon>Gunneridae</taxon>
        <taxon>Pentapetalae</taxon>
        <taxon>rosids</taxon>
        <taxon>fabids</taxon>
        <taxon>Rosales</taxon>
        <taxon>Rosaceae</taxon>
        <taxon>Amygdaloideae</taxon>
        <taxon>Maleae</taxon>
        <taxon>Eriobotrya</taxon>
    </lineage>
</organism>
<dbReference type="GO" id="GO:0031347">
    <property type="term" value="P:regulation of defense response"/>
    <property type="evidence" value="ECO:0007669"/>
    <property type="project" value="UniProtKB-UniRule"/>
</dbReference>
<evidence type="ECO:0000259" key="4">
    <source>
        <dbReference type="PROSITE" id="PS51320"/>
    </source>
</evidence>
<dbReference type="PANTHER" id="PTHR33077:SF90">
    <property type="entry name" value="PROTEIN TIFY 7"/>
    <property type="match status" value="1"/>
</dbReference>
<dbReference type="InterPro" id="IPR010399">
    <property type="entry name" value="Tify_dom"/>
</dbReference>
<keyword evidence="2" id="KW-1184">Jasmonic acid signaling pathway</keyword>
<feature type="compositionally biased region" description="Low complexity" evidence="3">
    <location>
        <begin position="262"/>
        <end position="282"/>
    </location>
</feature>
<proteinExistence type="evidence at transcript level"/>
<dbReference type="AlphaFoldDB" id="A0A6C0NCP8"/>
<feature type="compositionally biased region" description="Low complexity" evidence="3">
    <location>
        <begin position="224"/>
        <end position="241"/>
    </location>
</feature>
<sequence length="374" mass="40299">MERDFLGLNSKEPVVVVKEETNNDGGKDPGYGRGGRAHWPFPNMVSAVPQFMAFKAAQDDRTNKMVPDSFLSSVSADAFDPCRKQTTYESQKNFNHDRQGGIHLSLTAYPRQHDMHSVHRPHDTKMISVTSQGIYVPVSNPYLKNHFTTTGQNFPITTMKHTAPLSALPVTGGSLAGITEPWNNVKTSGSPSQLTIFYAGTVNVYDDISPEKAQALMLLAGNGCSNSSSAAQPKAQAPSAKLPVEDGVPVNRPTNIPPPALSSPLSVSSHTSAQSVSGSTSTDELMAARMTRRPTSPVNKTEAPETANAVRSVAATSMIPSAVPQARKASLARFLEKRKERVMSAAPYNFNKKSPEYGTPESNGVNFGQQGEQR</sequence>
<evidence type="ECO:0000256" key="1">
    <source>
        <dbReference type="ARBA" id="ARBA00008614"/>
    </source>
</evidence>
<gene>
    <name evidence="5" type="primary">JAZ3</name>
</gene>
<accession>A0A6C0NCP8</accession>
<comment type="subcellular location">
    <subcellularLocation>
        <location evidence="2">Nucleus</location>
    </subcellularLocation>
</comment>
<dbReference type="SMART" id="SM00979">
    <property type="entry name" value="TIFY"/>
    <property type="match status" value="1"/>
</dbReference>
<evidence type="ECO:0000313" key="5">
    <source>
        <dbReference type="EMBL" id="QHW08425.1"/>
    </source>
</evidence>
<dbReference type="InterPro" id="IPR040390">
    <property type="entry name" value="TIFY/JAZ"/>
</dbReference>
<protein>
    <recommendedName>
        <fullName evidence="2">Protein TIFY</fullName>
    </recommendedName>
    <alternativeName>
        <fullName evidence="2">Jasmonate ZIM domain-containing protein</fullName>
    </alternativeName>
</protein>
<dbReference type="InterPro" id="IPR018467">
    <property type="entry name" value="CCT_CS"/>
</dbReference>
<dbReference type="GO" id="GO:0009611">
    <property type="term" value="P:response to wounding"/>
    <property type="evidence" value="ECO:0007669"/>
    <property type="project" value="UniProtKB-UniRule"/>
</dbReference>
<keyword evidence="2" id="KW-0539">Nucleus</keyword>
<reference evidence="5" key="1">
    <citation type="submission" date="2019-06" db="EMBL/GenBank/DDBJ databases">
        <title>JA signaling pathway is involved in LTC-alleviated lignification of loquat fruit by regulating the expression of EjMYB2.</title>
        <authorList>
            <person name="Chen K.S."/>
            <person name="Xu M."/>
        </authorList>
    </citation>
    <scope>NUCLEOTIDE SEQUENCE</scope>
</reference>
<dbReference type="Pfam" id="PF09425">
    <property type="entry name" value="Jas_motif"/>
    <property type="match status" value="1"/>
</dbReference>
<dbReference type="EMBL" id="MN101756">
    <property type="protein sequence ID" value="QHW08425.1"/>
    <property type="molecule type" value="mRNA"/>
</dbReference>
<feature type="region of interest" description="Disordered" evidence="3">
    <location>
        <begin position="224"/>
        <end position="283"/>
    </location>
</feature>
<evidence type="ECO:0000256" key="2">
    <source>
        <dbReference type="RuleBase" id="RU369065"/>
    </source>
</evidence>
<name>A0A6C0NCP8_9ROSA</name>
<dbReference type="PROSITE" id="PS51320">
    <property type="entry name" value="TIFY"/>
    <property type="match status" value="1"/>
</dbReference>
<dbReference type="GO" id="GO:0005634">
    <property type="term" value="C:nucleus"/>
    <property type="evidence" value="ECO:0007669"/>
    <property type="project" value="UniProtKB-SubCell"/>
</dbReference>
<feature type="region of interest" description="Disordered" evidence="3">
    <location>
        <begin position="346"/>
        <end position="374"/>
    </location>
</feature>
<feature type="domain" description="Tify" evidence="4">
    <location>
        <begin position="187"/>
        <end position="222"/>
    </location>
</feature>
<dbReference type="GO" id="GO:2000022">
    <property type="term" value="P:regulation of jasmonic acid mediated signaling pathway"/>
    <property type="evidence" value="ECO:0007669"/>
    <property type="project" value="UniProtKB-UniRule"/>
</dbReference>
<dbReference type="Pfam" id="PF06200">
    <property type="entry name" value="tify"/>
    <property type="match status" value="1"/>
</dbReference>